<evidence type="ECO:0000259" key="3">
    <source>
        <dbReference type="PROSITE" id="PS50075"/>
    </source>
</evidence>
<keyword evidence="2" id="KW-0597">Phosphoprotein</keyword>
<keyword evidence="1" id="KW-0596">Phosphopantetheine</keyword>
<dbReference type="EMBL" id="MT633092">
    <property type="protein sequence ID" value="QOP59272.1"/>
    <property type="molecule type" value="Genomic_DNA"/>
</dbReference>
<dbReference type="InterPro" id="IPR006162">
    <property type="entry name" value="Ppantetheine_attach_site"/>
</dbReference>
<sequence length="83" mass="8823">MTTQMTINDLKTVLVKAAGEGEGAGLDGDIADMRFEELGYDSLALMEAGSLIEHEHGIRIDEEELAGAETPGSLLKTINAYLA</sequence>
<evidence type="ECO:0000313" key="4">
    <source>
        <dbReference type="EMBL" id="QOP59272.1"/>
    </source>
</evidence>
<accession>A0A7M1CAT3</accession>
<dbReference type="InterPro" id="IPR009081">
    <property type="entry name" value="PP-bd_ACP"/>
</dbReference>
<organism evidence="4">
    <name type="scientific">Nocardiopsis sp</name>
    <dbReference type="NCBI Taxonomy" id="310350"/>
    <lineage>
        <taxon>Bacteria</taxon>
        <taxon>Bacillati</taxon>
        <taxon>Actinomycetota</taxon>
        <taxon>Actinomycetes</taxon>
        <taxon>Streptosporangiales</taxon>
        <taxon>Nocardiopsidaceae</taxon>
        <taxon>Nocardiopsis</taxon>
    </lineage>
</organism>
<dbReference type="PROSITE" id="PS50075">
    <property type="entry name" value="CARRIER"/>
    <property type="match status" value="1"/>
</dbReference>
<feature type="domain" description="Carrier" evidence="3">
    <location>
        <begin position="4"/>
        <end position="82"/>
    </location>
</feature>
<proteinExistence type="predicted"/>
<evidence type="ECO:0000256" key="2">
    <source>
        <dbReference type="ARBA" id="ARBA00022553"/>
    </source>
</evidence>
<evidence type="ECO:0000256" key="1">
    <source>
        <dbReference type="ARBA" id="ARBA00022450"/>
    </source>
</evidence>
<reference evidence="4" key="1">
    <citation type="submission" date="2020-06" db="EMBL/GenBank/DDBJ databases">
        <authorList>
            <person name="Metz J."/>
            <person name="Wang G."/>
        </authorList>
    </citation>
    <scope>NUCLEOTIDE SEQUENCE</scope>
    <source>
        <strain evidence="4">HB-J378</strain>
    </source>
</reference>
<dbReference type="Pfam" id="PF00550">
    <property type="entry name" value="PP-binding"/>
    <property type="match status" value="1"/>
</dbReference>
<dbReference type="SUPFAM" id="SSF47336">
    <property type="entry name" value="ACP-like"/>
    <property type="match status" value="1"/>
</dbReference>
<name>A0A7M1CAT3_9ACTN</name>
<dbReference type="AlphaFoldDB" id="A0A7M1CAT3"/>
<dbReference type="PROSITE" id="PS00012">
    <property type="entry name" value="PHOSPHOPANTETHEINE"/>
    <property type="match status" value="1"/>
</dbReference>
<dbReference type="Gene3D" id="1.10.1200.10">
    <property type="entry name" value="ACP-like"/>
    <property type="match status" value="1"/>
</dbReference>
<dbReference type="InterPro" id="IPR036736">
    <property type="entry name" value="ACP-like_sf"/>
</dbReference>
<protein>
    <submittedName>
        <fullName evidence="4">Acyl carrier protein</fullName>
    </submittedName>
</protein>